<accession>A0A818M9M9</accession>
<name>A0A818M9M9_9BILA</name>
<comment type="caution">
    <text evidence="2">The sequence shown here is derived from an EMBL/GenBank/DDBJ whole genome shotgun (WGS) entry which is preliminary data.</text>
</comment>
<protein>
    <submittedName>
        <fullName evidence="2">Uncharacterized protein</fullName>
    </submittedName>
</protein>
<dbReference type="Proteomes" id="UP000663881">
    <property type="component" value="Unassembled WGS sequence"/>
</dbReference>
<proteinExistence type="predicted"/>
<reference evidence="2" key="1">
    <citation type="submission" date="2021-02" db="EMBL/GenBank/DDBJ databases">
        <authorList>
            <person name="Nowell W R."/>
        </authorList>
    </citation>
    <scope>NUCLEOTIDE SEQUENCE</scope>
</reference>
<sequence length="188" mass="21668">MLLQSEIFTPITRYSLGSTGAVLVGAFLMIVTTVISDMNNLKTIFLLCGMIAISSYFKRECLIDYLFNKRFPSGLKFHWWLLRLRSTLTIFNNRQMALIVSKSNVFVDTHSRFELKTCVDYLWIPTFIVCNICSNVPLTLLILEQVSPTGSLQHKFDFWTYLKFGFLTTILLSLVGMFIIYGLLRVIH</sequence>
<keyword evidence="1" id="KW-0472">Membrane</keyword>
<keyword evidence="1" id="KW-0812">Transmembrane</keyword>
<organism evidence="2 3">
    <name type="scientific">Adineta steineri</name>
    <dbReference type="NCBI Taxonomy" id="433720"/>
    <lineage>
        <taxon>Eukaryota</taxon>
        <taxon>Metazoa</taxon>
        <taxon>Spiralia</taxon>
        <taxon>Gnathifera</taxon>
        <taxon>Rotifera</taxon>
        <taxon>Eurotatoria</taxon>
        <taxon>Bdelloidea</taxon>
        <taxon>Adinetida</taxon>
        <taxon>Adinetidae</taxon>
        <taxon>Adineta</taxon>
    </lineage>
</organism>
<evidence type="ECO:0000313" key="2">
    <source>
        <dbReference type="EMBL" id="CAF3587113.1"/>
    </source>
</evidence>
<feature type="transmembrane region" description="Helical" evidence="1">
    <location>
        <begin position="12"/>
        <end position="35"/>
    </location>
</feature>
<evidence type="ECO:0000313" key="3">
    <source>
        <dbReference type="Proteomes" id="UP000663881"/>
    </source>
</evidence>
<dbReference type="EMBL" id="CAJOAY010000211">
    <property type="protein sequence ID" value="CAF3587113.1"/>
    <property type="molecule type" value="Genomic_DNA"/>
</dbReference>
<dbReference type="AlphaFoldDB" id="A0A818M9M9"/>
<feature type="transmembrane region" description="Helical" evidence="1">
    <location>
        <begin position="121"/>
        <end position="143"/>
    </location>
</feature>
<keyword evidence="1" id="KW-1133">Transmembrane helix</keyword>
<gene>
    <name evidence="2" type="ORF">OKA104_LOCUS5918</name>
</gene>
<evidence type="ECO:0000256" key="1">
    <source>
        <dbReference type="SAM" id="Phobius"/>
    </source>
</evidence>
<feature type="transmembrane region" description="Helical" evidence="1">
    <location>
        <begin position="163"/>
        <end position="184"/>
    </location>
</feature>
<feature type="transmembrane region" description="Helical" evidence="1">
    <location>
        <begin position="41"/>
        <end position="57"/>
    </location>
</feature>